<organism evidence="1 2">
    <name type="scientific">Portunus trituberculatus</name>
    <name type="common">Swimming crab</name>
    <name type="synonym">Neptunus trituberculatus</name>
    <dbReference type="NCBI Taxonomy" id="210409"/>
    <lineage>
        <taxon>Eukaryota</taxon>
        <taxon>Metazoa</taxon>
        <taxon>Ecdysozoa</taxon>
        <taxon>Arthropoda</taxon>
        <taxon>Crustacea</taxon>
        <taxon>Multicrustacea</taxon>
        <taxon>Malacostraca</taxon>
        <taxon>Eumalacostraca</taxon>
        <taxon>Eucarida</taxon>
        <taxon>Decapoda</taxon>
        <taxon>Pleocyemata</taxon>
        <taxon>Brachyura</taxon>
        <taxon>Eubrachyura</taxon>
        <taxon>Portunoidea</taxon>
        <taxon>Portunidae</taxon>
        <taxon>Portuninae</taxon>
        <taxon>Portunus</taxon>
    </lineage>
</organism>
<accession>A0A5B7ES29</accession>
<proteinExistence type="predicted"/>
<dbReference type="AlphaFoldDB" id="A0A5B7ES29"/>
<dbReference type="Proteomes" id="UP000324222">
    <property type="component" value="Unassembled WGS sequence"/>
</dbReference>
<evidence type="ECO:0000313" key="2">
    <source>
        <dbReference type="Proteomes" id="UP000324222"/>
    </source>
</evidence>
<protein>
    <submittedName>
        <fullName evidence="1">Uncharacterized protein</fullName>
    </submittedName>
</protein>
<reference evidence="1 2" key="1">
    <citation type="submission" date="2019-05" db="EMBL/GenBank/DDBJ databases">
        <title>Another draft genome of Portunus trituberculatus and its Hox gene families provides insights of decapod evolution.</title>
        <authorList>
            <person name="Jeong J.-H."/>
            <person name="Song I."/>
            <person name="Kim S."/>
            <person name="Choi T."/>
            <person name="Kim D."/>
            <person name="Ryu S."/>
            <person name="Kim W."/>
        </authorList>
    </citation>
    <scope>NUCLEOTIDE SEQUENCE [LARGE SCALE GENOMIC DNA]</scope>
    <source>
        <tissue evidence="1">Muscle</tissue>
    </source>
</reference>
<gene>
    <name evidence="1" type="ORF">E2C01_029664</name>
</gene>
<name>A0A5B7ES29_PORTR</name>
<evidence type="ECO:0000313" key="1">
    <source>
        <dbReference type="EMBL" id="MPC36215.1"/>
    </source>
</evidence>
<dbReference type="EMBL" id="VSRR010003452">
    <property type="protein sequence ID" value="MPC36215.1"/>
    <property type="molecule type" value="Genomic_DNA"/>
</dbReference>
<comment type="caution">
    <text evidence="1">The sequence shown here is derived from an EMBL/GenBank/DDBJ whole genome shotgun (WGS) entry which is preliminary data.</text>
</comment>
<keyword evidence="2" id="KW-1185">Reference proteome</keyword>
<sequence length="65" mass="7025">MAAHPPAGRVQVPPWSSAHPLVQFRYVRKITNGHQPAWPGCDVIKWAGLAQVRLPAAACLPAVFS</sequence>